<reference evidence="2 3" key="2">
    <citation type="submission" date="2019-04" db="EMBL/GenBank/DDBJ databases">
        <title>The genome sequence of big-headed turtle.</title>
        <authorList>
            <person name="Gong S."/>
        </authorList>
    </citation>
    <scope>NUCLEOTIDE SEQUENCE [LARGE SCALE GENOMIC DNA]</scope>
    <source>
        <strain evidence="2">DO16091913</strain>
        <tissue evidence="2">Muscle</tissue>
    </source>
</reference>
<proteinExistence type="predicted"/>
<reference evidence="2 3" key="1">
    <citation type="submission" date="2019-04" db="EMBL/GenBank/DDBJ databases">
        <title>Draft genome of the big-headed turtle Platysternon megacephalum.</title>
        <authorList>
            <person name="Gong S."/>
        </authorList>
    </citation>
    <scope>NUCLEOTIDE SEQUENCE [LARGE SCALE GENOMIC DNA]</scope>
    <source>
        <strain evidence="2">DO16091913</strain>
        <tissue evidence="2">Muscle</tissue>
    </source>
</reference>
<feature type="region of interest" description="Disordered" evidence="1">
    <location>
        <begin position="173"/>
        <end position="312"/>
    </location>
</feature>
<feature type="compositionally biased region" description="Polar residues" evidence="1">
    <location>
        <begin position="202"/>
        <end position="219"/>
    </location>
</feature>
<dbReference type="Proteomes" id="UP000297703">
    <property type="component" value="Unassembled WGS sequence"/>
</dbReference>
<comment type="caution">
    <text evidence="2">The sequence shown here is derived from an EMBL/GenBank/DDBJ whole genome shotgun (WGS) entry which is preliminary data.</text>
</comment>
<evidence type="ECO:0000256" key="1">
    <source>
        <dbReference type="SAM" id="MobiDB-lite"/>
    </source>
</evidence>
<dbReference type="EMBL" id="QXTE01000731">
    <property type="protein sequence ID" value="TFJ96239.1"/>
    <property type="molecule type" value="Genomic_DNA"/>
</dbReference>
<feature type="compositionally biased region" description="Pro residues" evidence="1">
    <location>
        <begin position="286"/>
        <end position="297"/>
    </location>
</feature>
<evidence type="ECO:0000313" key="2">
    <source>
        <dbReference type="EMBL" id="TFJ96239.1"/>
    </source>
</evidence>
<dbReference type="AlphaFoldDB" id="A0A4D9DKQ8"/>
<keyword evidence="3" id="KW-1185">Reference proteome</keyword>
<name>A0A4D9DKQ8_9SAUR</name>
<accession>A0A4D9DKQ8</accession>
<feature type="compositionally biased region" description="Pro residues" evidence="1">
    <location>
        <begin position="257"/>
        <end position="272"/>
    </location>
</feature>
<gene>
    <name evidence="2" type="ORF">DR999_PMT21994</name>
</gene>
<sequence>MHRPPHHLLNPLRPASERAETPPAPSAGRGGHWHHWGAPNPPTPKGTGQHQETSQFLTFGPPSAHHILGPVLGPNPSGSGDPWLSCPQCLWGGADGGFSPQGLALGTKGEQHWEAWGCGGGGVTGLPDTPPFHYLQNRLQTPVEACHPEPPPGSSSGRWPGRRCSGACSTSCSAKLDGSPSSARSSEARPRPPTTRASVTTNLPWVTKTFSILHSPSPQETRRRRPGPSRPRRAASSTRKSERNDCDLLGTSGITAPPSPPPRGASAAPPPRNAALAGGQLRSHLPPAPLTPTPSPPCRVTAPGHECDTLPG</sequence>
<organism evidence="2 3">
    <name type="scientific">Platysternon megacephalum</name>
    <name type="common">big-headed turtle</name>
    <dbReference type="NCBI Taxonomy" id="55544"/>
    <lineage>
        <taxon>Eukaryota</taxon>
        <taxon>Metazoa</taxon>
        <taxon>Chordata</taxon>
        <taxon>Craniata</taxon>
        <taxon>Vertebrata</taxon>
        <taxon>Euteleostomi</taxon>
        <taxon>Archelosauria</taxon>
        <taxon>Testudinata</taxon>
        <taxon>Testudines</taxon>
        <taxon>Cryptodira</taxon>
        <taxon>Durocryptodira</taxon>
        <taxon>Testudinoidea</taxon>
        <taxon>Platysternidae</taxon>
        <taxon>Platysternon</taxon>
    </lineage>
</organism>
<feature type="region of interest" description="Disordered" evidence="1">
    <location>
        <begin position="1"/>
        <end position="79"/>
    </location>
</feature>
<feature type="compositionally biased region" description="Polar residues" evidence="1">
    <location>
        <begin position="46"/>
        <end position="57"/>
    </location>
</feature>
<feature type="compositionally biased region" description="Basic residues" evidence="1">
    <location>
        <begin position="222"/>
        <end position="233"/>
    </location>
</feature>
<evidence type="ECO:0000313" key="3">
    <source>
        <dbReference type="Proteomes" id="UP000297703"/>
    </source>
</evidence>
<protein>
    <submittedName>
        <fullName evidence="2">Thioredoxin</fullName>
    </submittedName>
</protein>